<protein>
    <recommendedName>
        <fullName evidence="6">Polysaccharide export protein</fullName>
    </recommendedName>
</protein>
<evidence type="ECO:0000259" key="3">
    <source>
        <dbReference type="Pfam" id="PF10531"/>
    </source>
</evidence>
<sequence length="148" mass="15842">MGTGDQLRVIVYGDQVINNVYKVGPDGMVVLPLIGAIAAAGRSTGDVQAEATRRFAAGYLNSPSVAIEIDRYRPVYVLGEVLKPGAYDYAPDMTAASLIANGGGFTPRAKKSYVFIRAEGGTDEKAYEVTPALHILPGDTVRVVERYF</sequence>
<comment type="caution">
    <text evidence="4">The sequence shown here is derived from an EMBL/GenBank/DDBJ whole genome shotgun (WGS) entry which is preliminary data.</text>
</comment>
<dbReference type="InterPro" id="IPR049712">
    <property type="entry name" value="Poly_export"/>
</dbReference>
<dbReference type="Gene3D" id="3.10.560.10">
    <property type="entry name" value="Outer membrane lipoprotein wza domain like"/>
    <property type="match status" value="1"/>
</dbReference>
<dbReference type="Pfam" id="PF10531">
    <property type="entry name" value="SLBB"/>
    <property type="match status" value="1"/>
</dbReference>
<dbReference type="Proteomes" id="UP000648075">
    <property type="component" value="Unassembled WGS sequence"/>
</dbReference>
<feature type="domain" description="Soluble ligand binding" evidence="3">
    <location>
        <begin position="75"/>
        <end position="122"/>
    </location>
</feature>
<reference evidence="4" key="1">
    <citation type="journal article" date="2014" name="Int. J. Syst. Evol. Microbiol.">
        <title>Complete genome sequence of Corynebacterium casei LMG S-19264T (=DSM 44701T), isolated from a smear-ripened cheese.</title>
        <authorList>
            <consortium name="US DOE Joint Genome Institute (JGI-PGF)"/>
            <person name="Walter F."/>
            <person name="Albersmeier A."/>
            <person name="Kalinowski J."/>
            <person name="Ruckert C."/>
        </authorList>
    </citation>
    <scope>NUCLEOTIDE SEQUENCE</scope>
    <source>
        <strain evidence="4">KCTC 32255</strain>
    </source>
</reference>
<gene>
    <name evidence="4" type="ORF">GCM10011614_09110</name>
</gene>
<organism evidence="4 5">
    <name type="scientific">Novosphingobium colocasiae</name>
    <dbReference type="NCBI Taxonomy" id="1256513"/>
    <lineage>
        <taxon>Bacteria</taxon>
        <taxon>Pseudomonadati</taxon>
        <taxon>Pseudomonadota</taxon>
        <taxon>Alphaproteobacteria</taxon>
        <taxon>Sphingomonadales</taxon>
        <taxon>Sphingomonadaceae</taxon>
        <taxon>Novosphingobium</taxon>
    </lineage>
</organism>
<dbReference type="Pfam" id="PF02563">
    <property type="entry name" value="Poly_export"/>
    <property type="match status" value="1"/>
</dbReference>
<evidence type="ECO:0008006" key="6">
    <source>
        <dbReference type="Google" id="ProtNLM"/>
    </source>
</evidence>
<evidence type="ECO:0000256" key="1">
    <source>
        <dbReference type="ARBA" id="ARBA00022729"/>
    </source>
</evidence>
<dbReference type="EMBL" id="BMZA01000002">
    <property type="protein sequence ID" value="GGY96470.1"/>
    <property type="molecule type" value="Genomic_DNA"/>
</dbReference>
<accession>A0A918PBE1</accession>
<evidence type="ECO:0000313" key="5">
    <source>
        <dbReference type="Proteomes" id="UP000648075"/>
    </source>
</evidence>
<dbReference type="PANTHER" id="PTHR33619">
    <property type="entry name" value="POLYSACCHARIDE EXPORT PROTEIN GFCE-RELATED"/>
    <property type="match status" value="1"/>
</dbReference>
<dbReference type="AlphaFoldDB" id="A0A918PBE1"/>
<dbReference type="InterPro" id="IPR003715">
    <property type="entry name" value="Poly_export_N"/>
</dbReference>
<keyword evidence="5" id="KW-1185">Reference proteome</keyword>
<evidence type="ECO:0000259" key="2">
    <source>
        <dbReference type="Pfam" id="PF02563"/>
    </source>
</evidence>
<dbReference type="Gene3D" id="3.30.1950.10">
    <property type="entry name" value="wza like domain"/>
    <property type="match status" value="1"/>
</dbReference>
<evidence type="ECO:0000313" key="4">
    <source>
        <dbReference type="EMBL" id="GGY96470.1"/>
    </source>
</evidence>
<reference evidence="4" key="2">
    <citation type="submission" date="2020-09" db="EMBL/GenBank/DDBJ databases">
        <authorList>
            <person name="Sun Q."/>
            <person name="Kim S."/>
        </authorList>
    </citation>
    <scope>NUCLEOTIDE SEQUENCE</scope>
    <source>
        <strain evidence="4">KCTC 32255</strain>
    </source>
</reference>
<dbReference type="GO" id="GO:0015159">
    <property type="term" value="F:polysaccharide transmembrane transporter activity"/>
    <property type="evidence" value="ECO:0007669"/>
    <property type="project" value="InterPro"/>
</dbReference>
<dbReference type="InterPro" id="IPR019554">
    <property type="entry name" value="Soluble_ligand-bd"/>
</dbReference>
<name>A0A918PBE1_9SPHN</name>
<proteinExistence type="predicted"/>
<keyword evidence="1" id="KW-0732">Signal</keyword>
<feature type="domain" description="Polysaccharide export protein N-terminal" evidence="2">
    <location>
        <begin position="2"/>
        <end position="69"/>
    </location>
</feature>
<dbReference type="PANTHER" id="PTHR33619:SF3">
    <property type="entry name" value="POLYSACCHARIDE EXPORT PROTEIN GFCE-RELATED"/>
    <property type="match status" value="1"/>
</dbReference>